<dbReference type="InterPro" id="IPR027417">
    <property type="entry name" value="P-loop_NTPase"/>
</dbReference>
<dbReference type="STRING" id="1257118.L8HDI6"/>
<dbReference type="KEGG" id="acan:ACA1_071960"/>
<evidence type="ECO:0000313" key="3">
    <source>
        <dbReference type="Proteomes" id="UP000011083"/>
    </source>
</evidence>
<feature type="region of interest" description="Disordered" evidence="1">
    <location>
        <begin position="149"/>
        <end position="187"/>
    </location>
</feature>
<protein>
    <recommendedName>
        <fullName evidence="4">Nicotinamide riboside kinase</fullName>
    </recommendedName>
</protein>
<dbReference type="PANTHER" id="PTHR10285">
    <property type="entry name" value="URIDINE KINASE"/>
    <property type="match status" value="1"/>
</dbReference>
<evidence type="ECO:0000256" key="1">
    <source>
        <dbReference type="SAM" id="MobiDB-lite"/>
    </source>
</evidence>
<dbReference type="RefSeq" id="XP_004353102.1">
    <property type="nucleotide sequence ID" value="XM_004353050.1"/>
</dbReference>
<dbReference type="SUPFAM" id="SSF52540">
    <property type="entry name" value="P-loop containing nucleoside triphosphate hydrolases"/>
    <property type="match status" value="1"/>
</dbReference>
<gene>
    <name evidence="2" type="ORF">ACA1_071960</name>
</gene>
<evidence type="ECO:0008006" key="4">
    <source>
        <dbReference type="Google" id="ProtNLM"/>
    </source>
</evidence>
<feature type="compositionally biased region" description="Low complexity" evidence="1">
    <location>
        <begin position="152"/>
        <end position="167"/>
    </location>
</feature>
<dbReference type="OrthoDB" id="10041966at2759"/>
<dbReference type="GeneID" id="14924555"/>
<organism evidence="2 3">
    <name type="scientific">Acanthamoeba castellanii (strain ATCC 30010 / Neff)</name>
    <dbReference type="NCBI Taxonomy" id="1257118"/>
    <lineage>
        <taxon>Eukaryota</taxon>
        <taxon>Amoebozoa</taxon>
        <taxon>Discosea</taxon>
        <taxon>Longamoebia</taxon>
        <taxon>Centramoebida</taxon>
        <taxon>Acanthamoebidae</taxon>
        <taxon>Acanthamoeba</taxon>
    </lineage>
</organism>
<dbReference type="Proteomes" id="UP000011083">
    <property type="component" value="Unassembled WGS sequence"/>
</dbReference>
<dbReference type="EMBL" id="KB007857">
    <property type="protein sequence ID" value="ELR23574.1"/>
    <property type="molecule type" value="Genomic_DNA"/>
</dbReference>
<name>L8HDI6_ACACF</name>
<dbReference type="AlphaFoldDB" id="L8HDI6"/>
<proteinExistence type="predicted"/>
<dbReference type="Gene3D" id="3.40.50.300">
    <property type="entry name" value="P-loop containing nucleotide triphosphate hydrolases"/>
    <property type="match status" value="1"/>
</dbReference>
<dbReference type="VEuPathDB" id="AmoebaDB:ACA1_071960"/>
<reference evidence="2 3" key="1">
    <citation type="journal article" date="2013" name="Genome Biol.">
        <title>Genome of Acanthamoeba castellanii highlights extensive lateral gene transfer and early evolution of tyrosine kinase signaling.</title>
        <authorList>
            <person name="Clarke M."/>
            <person name="Lohan A.J."/>
            <person name="Liu B."/>
            <person name="Lagkouvardos I."/>
            <person name="Roy S."/>
            <person name="Zafar N."/>
            <person name="Bertelli C."/>
            <person name="Schilde C."/>
            <person name="Kianianmomeni A."/>
            <person name="Burglin T.R."/>
            <person name="Frech C."/>
            <person name="Turcotte B."/>
            <person name="Kopec K.O."/>
            <person name="Synnott J.M."/>
            <person name="Choo C."/>
            <person name="Paponov I."/>
            <person name="Finkler A."/>
            <person name="Soon Heng Tan C."/>
            <person name="Hutchins A.P."/>
            <person name="Weinmeier T."/>
            <person name="Rattei T."/>
            <person name="Chu J.S."/>
            <person name="Gimenez G."/>
            <person name="Irimia M."/>
            <person name="Rigden D.J."/>
            <person name="Fitzpatrick D.A."/>
            <person name="Lorenzo-Morales J."/>
            <person name="Bateman A."/>
            <person name="Chiu C.H."/>
            <person name="Tang P."/>
            <person name="Hegemann P."/>
            <person name="Fromm H."/>
            <person name="Raoult D."/>
            <person name="Greub G."/>
            <person name="Miranda-Saavedra D."/>
            <person name="Chen N."/>
            <person name="Nash P."/>
            <person name="Ginger M.L."/>
            <person name="Horn M."/>
            <person name="Schaap P."/>
            <person name="Caler L."/>
            <person name="Loftus B."/>
        </authorList>
    </citation>
    <scope>NUCLEOTIDE SEQUENCE [LARGE SCALE GENOMIC DNA]</scope>
    <source>
        <strain evidence="2 3">Neff</strain>
    </source>
</reference>
<evidence type="ECO:0000313" key="2">
    <source>
        <dbReference type="EMBL" id="ELR23574.1"/>
    </source>
</evidence>
<sequence>MEAPLPRMEDKTGKEAAVAELVLHDEEVEEEVDECRCVRPLVVGIAGASRSGKTTLALGLLGALGGPTPAPNSTTSLFESFDPRTIVHLDRYFKSPREMEKKRVGGRTVANWELASSLRWDEFVAALRRQIERKTLVCARCARLAESQQLQTATTASPSSPRTPRSRGNSVGGGSAPSSPLTPRFRAASAAAPEVASAGSKPKRKLIIVEGFLLFTDKEVVSLIDKHIFITVNRSTSRQRRTETMGTPGWYFDRVIWPCYLKHNRAVLEMPQQLLVVDGHTEKHEVVRAAVDFIEGRPVDDALQRAHLSRVLHEALPPALLGWF</sequence>
<accession>L8HDI6</accession>
<keyword evidence="3" id="KW-1185">Reference proteome</keyword>